<organism evidence="1 2">
    <name type="scientific">Stieleria maiorica</name>
    <dbReference type="NCBI Taxonomy" id="2795974"/>
    <lineage>
        <taxon>Bacteria</taxon>
        <taxon>Pseudomonadati</taxon>
        <taxon>Planctomycetota</taxon>
        <taxon>Planctomycetia</taxon>
        <taxon>Pirellulales</taxon>
        <taxon>Pirellulaceae</taxon>
        <taxon>Stieleria</taxon>
    </lineage>
</organism>
<protein>
    <submittedName>
        <fullName evidence="1">Uncharacterized protein</fullName>
    </submittedName>
</protein>
<keyword evidence="2" id="KW-1185">Reference proteome</keyword>
<dbReference type="Proteomes" id="UP000321353">
    <property type="component" value="Chromosome"/>
</dbReference>
<evidence type="ECO:0000313" key="1">
    <source>
        <dbReference type="EMBL" id="QEG02532.1"/>
    </source>
</evidence>
<dbReference type="KEGG" id="smam:Mal15_66530"/>
<reference evidence="1 2" key="1">
    <citation type="submission" date="2019-02" db="EMBL/GenBank/DDBJ databases">
        <title>Planctomycetal bacteria perform biofilm scaping via a novel small molecule.</title>
        <authorList>
            <person name="Jeske O."/>
            <person name="Boedeker C."/>
            <person name="Wiegand S."/>
            <person name="Breitling P."/>
            <person name="Kallscheuer N."/>
            <person name="Jogler M."/>
            <person name="Rohde M."/>
            <person name="Petersen J."/>
            <person name="Medema M.H."/>
            <person name="Surup F."/>
            <person name="Jogler C."/>
        </authorList>
    </citation>
    <scope>NUCLEOTIDE SEQUENCE [LARGE SCALE GENOMIC DNA]</scope>
    <source>
        <strain evidence="1 2">Mal15</strain>
    </source>
</reference>
<evidence type="ECO:0000313" key="2">
    <source>
        <dbReference type="Proteomes" id="UP000321353"/>
    </source>
</evidence>
<dbReference type="EMBL" id="CP036264">
    <property type="protein sequence ID" value="QEG02532.1"/>
    <property type="molecule type" value="Genomic_DNA"/>
</dbReference>
<sequence length="71" mass="7645">MGAKRWGVRMMGERGCANPGFCGGLEFKRDHFAMDGRLTAAIGRRNTSDISRFAQAFGPKQRSGPTVDGGP</sequence>
<gene>
    <name evidence="1" type="ORF">Mal15_66530</name>
</gene>
<proteinExistence type="predicted"/>
<accession>A0A5B9MMA6</accession>
<name>A0A5B9MMA6_9BACT</name>
<dbReference type="AlphaFoldDB" id="A0A5B9MMA6"/>